<dbReference type="EMBL" id="JAGFOT010000010">
    <property type="protein sequence ID" value="MBO3658481.1"/>
    <property type="molecule type" value="Genomic_DNA"/>
</dbReference>
<gene>
    <name evidence="1" type="ORF">J5N55_10365</name>
</gene>
<organism evidence="1 2">
    <name type="scientific">Acinetobacter haemolyticus</name>
    <dbReference type="NCBI Taxonomy" id="29430"/>
    <lineage>
        <taxon>Bacteria</taxon>
        <taxon>Pseudomonadati</taxon>
        <taxon>Pseudomonadota</taxon>
        <taxon>Gammaproteobacteria</taxon>
        <taxon>Moraxellales</taxon>
        <taxon>Moraxellaceae</taxon>
        <taxon>Acinetobacter</taxon>
    </lineage>
</organism>
<accession>A0AAW4JEU6</accession>
<proteinExistence type="predicted"/>
<comment type="caution">
    <text evidence="1">The sequence shown here is derived from an EMBL/GenBank/DDBJ whole genome shotgun (WGS) entry which is preliminary data.</text>
</comment>
<dbReference type="RefSeq" id="WP_005084712.1">
    <property type="nucleotide sequence ID" value="NZ_BBSE01000001.1"/>
</dbReference>
<protein>
    <submittedName>
        <fullName evidence="1">Uncharacterized protein</fullName>
    </submittedName>
</protein>
<sequence length="135" mass="15680">MCECLMVKSFFACPDDFTNLFSFNFKAVYNFPEYFREEPPTNETIPDFNYSTTSYQCSECLQWWYFECSPTEQPYPILGIKLNTKNHLLSESEVKAVKQFLAVLSHEGFSAEKCIHHGCSNLALKSIKMCVNHFI</sequence>
<name>A0AAW4JEU6_ACIHA</name>
<dbReference type="Proteomes" id="UP000670925">
    <property type="component" value="Unassembled WGS sequence"/>
</dbReference>
<evidence type="ECO:0000313" key="1">
    <source>
        <dbReference type="EMBL" id="MBO3658481.1"/>
    </source>
</evidence>
<evidence type="ECO:0000313" key="2">
    <source>
        <dbReference type="Proteomes" id="UP000670925"/>
    </source>
</evidence>
<dbReference type="GeneID" id="56328763"/>
<dbReference type="AlphaFoldDB" id="A0AAW4JEU6"/>
<reference evidence="1" key="1">
    <citation type="submission" date="2021-03" db="EMBL/GenBank/DDBJ databases">
        <title>Acinetobacter spp. whole-genome sequenced from Terengganu.</title>
        <authorList>
            <person name="Mohd Rani F."/>
        </authorList>
    </citation>
    <scope>NUCLEOTIDE SEQUENCE</scope>
    <source>
        <strain evidence="1">AC1502</strain>
    </source>
</reference>